<evidence type="ECO:0000259" key="14">
    <source>
        <dbReference type="Pfam" id="PF23188"/>
    </source>
</evidence>
<evidence type="ECO:0000259" key="15">
    <source>
        <dbReference type="Pfam" id="PF24871"/>
    </source>
</evidence>
<evidence type="ECO:0000256" key="2">
    <source>
        <dbReference type="ARBA" id="ARBA00007821"/>
    </source>
</evidence>
<dbReference type="InterPro" id="IPR056770">
    <property type="entry name" value="Piezo_THU9_anchor"/>
</dbReference>
<evidence type="ECO:0000256" key="7">
    <source>
        <dbReference type="ARBA" id="ARBA00023065"/>
    </source>
</evidence>
<dbReference type="Pfam" id="PF15917">
    <property type="entry name" value="Piezo_TM25-28"/>
    <property type="match status" value="2"/>
</dbReference>
<feature type="transmembrane region" description="Helical" evidence="11">
    <location>
        <begin position="812"/>
        <end position="845"/>
    </location>
</feature>
<feature type="transmembrane region" description="Helical" evidence="11">
    <location>
        <begin position="1332"/>
        <end position="1353"/>
    </location>
</feature>
<evidence type="ECO:0000256" key="6">
    <source>
        <dbReference type="ARBA" id="ARBA00022989"/>
    </source>
</evidence>
<feature type="compositionally biased region" description="Acidic residues" evidence="10">
    <location>
        <begin position="1111"/>
        <end position="1123"/>
    </location>
</feature>
<proteinExistence type="inferred from homology"/>
<feature type="transmembrane region" description="Helical" evidence="11">
    <location>
        <begin position="1306"/>
        <end position="1326"/>
    </location>
</feature>
<dbReference type="Ensembl" id="ENSOSUT00000024307.1">
    <property type="protein sequence ID" value="ENSOSUP00000023596.1"/>
    <property type="gene ID" value="ENSOSUG00000016090.1"/>
</dbReference>
<dbReference type="Pfam" id="PF24871">
    <property type="entry name" value="Piezo_TM1-24"/>
    <property type="match status" value="1"/>
</dbReference>
<dbReference type="PANTHER" id="PTHR47049">
    <property type="entry name" value="PIEZO-TYPE MECHANOSENSITIVE ION CHANNEL HOMOLOG"/>
    <property type="match status" value="1"/>
</dbReference>
<dbReference type="PANTHER" id="PTHR47049:SF5">
    <property type="entry name" value="PIEZO-TYPE MECHANOSENSITIVE ION CHANNEL COMPONENT"/>
    <property type="match status" value="1"/>
</dbReference>
<feature type="transmembrane region" description="Helical" evidence="11">
    <location>
        <begin position="415"/>
        <end position="432"/>
    </location>
</feature>
<feature type="transmembrane region" description="Helical" evidence="11">
    <location>
        <begin position="1652"/>
        <end position="1671"/>
    </location>
</feature>
<dbReference type="InterPro" id="IPR031805">
    <property type="entry name" value="Piezo_TM25-28"/>
</dbReference>
<keyword evidence="5 11" id="KW-0812">Transmembrane</keyword>
<dbReference type="GO" id="GO:0005886">
    <property type="term" value="C:plasma membrane"/>
    <property type="evidence" value="ECO:0007669"/>
    <property type="project" value="UniProtKB-SubCell"/>
</dbReference>
<feature type="transmembrane region" description="Helical" evidence="11">
    <location>
        <begin position="657"/>
        <end position="678"/>
    </location>
</feature>
<evidence type="ECO:0000256" key="1">
    <source>
        <dbReference type="ARBA" id="ARBA00004651"/>
    </source>
</evidence>
<feature type="domain" description="Piezo non-specific cation channel cap" evidence="12">
    <location>
        <begin position="1881"/>
        <end position="2173"/>
    </location>
</feature>
<evidence type="ECO:0000313" key="18">
    <source>
        <dbReference type="Proteomes" id="UP000694552"/>
    </source>
</evidence>
<feature type="transmembrane region" description="Helical" evidence="11">
    <location>
        <begin position="300"/>
        <end position="318"/>
    </location>
</feature>
<feature type="compositionally biased region" description="Basic residues" evidence="10">
    <location>
        <begin position="1512"/>
        <end position="1521"/>
    </location>
</feature>
<feature type="transmembrane region" description="Helical" evidence="11">
    <location>
        <begin position="439"/>
        <end position="461"/>
    </location>
</feature>
<feature type="transmembrane region" description="Helical" evidence="11">
    <location>
        <begin position="55"/>
        <end position="77"/>
    </location>
</feature>
<evidence type="ECO:0000259" key="16">
    <source>
        <dbReference type="Pfam" id="PF24874"/>
    </source>
</evidence>
<feature type="region of interest" description="Disordered" evidence="10">
    <location>
        <begin position="1216"/>
        <end position="1241"/>
    </location>
</feature>
<feature type="compositionally biased region" description="Acidic residues" evidence="10">
    <location>
        <begin position="1453"/>
        <end position="1462"/>
    </location>
</feature>
<feature type="transmembrane region" description="Helical" evidence="11">
    <location>
        <begin position="231"/>
        <end position="254"/>
    </location>
</feature>
<feature type="transmembrane region" description="Helical" evidence="11">
    <location>
        <begin position="1609"/>
        <end position="1632"/>
    </location>
</feature>
<feature type="transmembrane region" description="Helical" evidence="11">
    <location>
        <begin position="1822"/>
        <end position="1846"/>
    </location>
</feature>
<feature type="transmembrane region" description="Helical" evidence="11">
    <location>
        <begin position="201"/>
        <end position="224"/>
    </location>
</feature>
<evidence type="ECO:0000256" key="9">
    <source>
        <dbReference type="ARBA" id="ARBA00023303"/>
    </source>
</evidence>
<accession>A0A8C8BU04</accession>
<dbReference type="InterPro" id="IPR056768">
    <property type="entry name" value="THU_Piezo"/>
</dbReference>
<dbReference type="Pfam" id="PF24874">
    <property type="entry name" value="Piezo_THU9_anchor"/>
    <property type="match status" value="1"/>
</dbReference>
<keyword evidence="8 11" id="KW-0472">Membrane</keyword>
<dbReference type="Proteomes" id="UP000694552">
    <property type="component" value="Unplaced"/>
</dbReference>
<feature type="domain" description="Piezo TM1-24" evidence="15">
    <location>
        <begin position="45"/>
        <end position="684"/>
    </location>
</feature>
<keyword evidence="3" id="KW-0813">Transport</keyword>
<dbReference type="Pfam" id="PF23188">
    <property type="entry name" value="THU_Piezo1"/>
    <property type="match status" value="1"/>
</dbReference>
<feature type="transmembrane region" description="Helical" evidence="11">
    <location>
        <begin position="2086"/>
        <end position="2109"/>
    </location>
</feature>
<dbReference type="Pfam" id="PF12166">
    <property type="entry name" value="Piezo_cap"/>
    <property type="match status" value="1"/>
</dbReference>
<feature type="transmembrane region" description="Helical" evidence="11">
    <location>
        <begin position="1680"/>
        <end position="1701"/>
    </location>
</feature>
<comment type="similarity">
    <text evidence="2">Belongs to the PIEZO (TC 1.A.75) family.</text>
</comment>
<evidence type="ECO:0000259" key="13">
    <source>
        <dbReference type="Pfam" id="PF15917"/>
    </source>
</evidence>
<keyword evidence="4" id="KW-1003">Cell membrane</keyword>
<evidence type="ECO:0000259" key="12">
    <source>
        <dbReference type="Pfam" id="PF12166"/>
    </source>
</evidence>
<feature type="domain" description="Piezo TM25-28" evidence="13">
    <location>
        <begin position="1016"/>
        <end position="1089"/>
    </location>
</feature>
<dbReference type="GO" id="GO:0008381">
    <property type="term" value="F:mechanosensitive monoatomic ion channel activity"/>
    <property type="evidence" value="ECO:0007669"/>
    <property type="project" value="InterPro"/>
</dbReference>
<feature type="domain" description="Piezo TM25-28" evidence="13">
    <location>
        <begin position="786"/>
        <end position="969"/>
    </location>
</feature>
<feature type="transmembrane region" description="Helical" evidence="11">
    <location>
        <begin position="1360"/>
        <end position="1378"/>
    </location>
</feature>
<protein>
    <submittedName>
        <fullName evidence="17">Piezo type mechanosensitive ion channel component 1</fullName>
    </submittedName>
</protein>
<reference evidence="17" key="1">
    <citation type="submission" date="2025-08" db="UniProtKB">
        <authorList>
            <consortium name="Ensembl"/>
        </authorList>
    </citation>
    <scope>IDENTIFICATION</scope>
</reference>
<evidence type="ECO:0000256" key="11">
    <source>
        <dbReference type="SAM" id="Phobius"/>
    </source>
</evidence>
<keyword evidence="9" id="KW-0407">Ion channel</keyword>
<feature type="transmembrane region" description="Helical" evidence="11">
    <location>
        <begin position="1713"/>
        <end position="1730"/>
    </location>
</feature>
<feature type="domain" description="Piezo transmembrane helical unit" evidence="14">
    <location>
        <begin position="1316"/>
        <end position="1438"/>
    </location>
</feature>
<feature type="transmembrane region" description="Helical" evidence="11">
    <location>
        <begin position="605"/>
        <end position="624"/>
    </location>
</feature>
<organism evidence="17 18">
    <name type="scientific">Otus sunia</name>
    <name type="common">Oriental scops-owl</name>
    <dbReference type="NCBI Taxonomy" id="257818"/>
    <lineage>
        <taxon>Eukaryota</taxon>
        <taxon>Metazoa</taxon>
        <taxon>Chordata</taxon>
        <taxon>Craniata</taxon>
        <taxon>Vertebrata</taxon>
        <taxon>Euteleostomi</taxon>
        <taxon>Archelosauria</taxon>
        <taxon>Archosauria</taxon>
        <taxon>Dinosauria</taxon>
        <taxon>Saurischia</taxon>
        <taxon>Theropoda</taxon>
        <taxon>Coelurosauria</taxon>
        <taxon>Aves</taxon>
        <taxon>Neognathae</taxon>
        <taxon>Neoaves</taxon>
        <taxon>Telluraves</taxon>
        <taxon>Strigiformes</taxon>
        <taxon>Strigidae</taxon>
        <taxon>Otus</taxon>
    </lineage>
</organism>
<feature type="domain" description="Piezo THU9 and anchor" evidence="16">
    <location>
        <begin position="1607"/>
        <end position="1844"/>
    </location>
</feature>
<feature type="transmembrane region" description="Helical" evidence="11">
    <location>
        <begin position="579"/>
        <end position="598"/>
    </location>
</feature>
<evidence type="ECO:0000256" key="10">
    <source>
        <dbReference type="SAM" id="MobiDB-lite"/>
    </source>
</evidence>
<evidence type="ECO:0000256" key="3">
    <source>
        <dbReference type="ARBA" id="ARBA00022448"/>
    </source>
</evidence>
<feature type="transmembrane region" description="Helical" evidence="11">
    <location>
        <begin position="493"/>
        <end position="511"/>
    </location>
</feature>
<feature type="region of interest" description="Disordered" evidence="10">
    <location>
        <begin position="1086"/>
        <end position="1125"/>
    </location>
</feature>
<keyword evidence="18" id="KW-1185">Reference proteome</keyword>
<reference evidence="17" key="2">
    <citation type="submission" date="2025-09" db="UniProtKB">
        <authorList>
            <consortium name="Ensembl"/>
        </authorList>
    </citation>
    <scope>IDENTIFICATION</scope>
</reference>
<name>A0A8C8BU04_9STRI</name>
<feature type="transmembrane region" description="Helical" evidence="11">
    <location>
        <begin position="389"/>
        <end position="409"/>
    </location>
</feature>
<evidence type="ECO:0000256" key="8">
    <source>
        <dbReference type="ARBA" id="ARBA00023136"/>
    </source>
</evidence>
<evidence type="ECO:0000256" key="5">
    <source>
        <dbReference type="ARBA" id="ARBA00022692"/>
    </source>
</evidence>
<feature type="region of interest" description="Disordered" evidence="10">
    <location>
        <begin position="1445"/>
        <end position="1536"/>
    </location>
</feature>
<sequence length="2175" mass="245817">GKFLARGRPHPRLVYSCSGLAASLPRGAGTSWGHLRRWIMGCPCLTGHTGRLLKALLATSILFLLIHFVFQICLYTLPVLDQLLGPSCSTLEILARHIGVTRLDLGDIPNSVRLVAPDVGILLVSSLCLCLCRRLVPKAGAAARARRTEPLEPHEWVRASPGATGSIPRWPVPVPSSGRAGWDTGGLAWGRPRWPGASFGITLPSASSSVYYLLFVGLCTWWACHLPASRLAFDTLCIIVGIYAAGHLLCLYAYQAPFIQGVFPPPTIWARVFGFKDIILYRNCSRPNALVLNTGHPWPVYANPGILLLLYYTVVTLVKLRRLDARVRGCRAECPAREVGSEPSLPPQPMLSPSTGKPGIDADNCTVHLTVSPLSPWPGRRSPAERLPLHTLGHVVMKQSYVCALIAMMVWSITYHSWLTFVLLLWACLIWTVRSRHHFAMLCSPFLLLYGVALCSLRYVWGMDLAPELPTRVGFMSLEQLGLVHPKYPCLDLGAMLLLTLTFWLLLRQFVKEKLLTRRCPTTPLLEVTVSDTEPSRQRDVLKALGGLVRDFYAKYWICVCAGMFIVVSFAGRLVVYKIVYMFLFLLCLTLFQVYYSLWRKVLKGFWWLVVAYTMLVLIAVYTFQFEDFPMYWRNLTGLTDEQLGDLGLEQFSVSELFSSTLIPGFFLLACILQLHYFHRPFMHITDLEHVPAPSSPQARGAARQPAAAGCGCCRERRDRRLRHRVTGYRAGWGDGVSSKQGRGWEGREMYLGGLPSVQWRVFEAERTEEWRRAAGDNSDRLDLAQDPRNPTPNFIHCRSYLDMVKVVVFRYLFWFVLVVVFITGATRISLFGLGYLLACFYLLLFGTAMLRKPARARLVLWDCLILYNITVIISKNMLSLLSCVFVQQMQNNFCWVIQLFSLVCTVKGYYDPKEMGKDHDCSLPVEEAGIIWDSICFFFLLLQRRIFLSYYFLHVMLDLQASALQASRLGLGAQRVLGCGGGVAGDGSPLCWGVGAPSVAVLSSPICRSTAPGGPADPSRQRERWWRPWLDHAAVLHSGEYFLFESDSEEEEEAAVPEEPRPSRQSAFQLAYQAWVTNTRTALRQREQPESPGAEGAAGGSGSPQNGVPEEAEGQEEEEEEERSNVVQRALNTLRFLWVLCRALVDGLTQWLDACTREHADMSAVLRLERYVLTRRLAAGENVHRGLLDELYLPPLEEPPEEGQLAAPRVRAGRGHRAHPCPRAVPSRHQGATPAPEGYLQSAGSQEQVTTWGSQDNVAGSQELLALPQNRSRTASELLLSRRLYFPELEESEQFYRSHNRFLKLLLAGYLCVAAHSELLCYFIIILNNMVTASVISLFLPILVFLWAMLSIPRPSKRFWMTAIIFTEVMVVVKYLFQFGFFPWNGYAMLVRNEGKPFFPPRILGLEKSDRYIKYDLIQLLALFFHRSLLLSYGLWDHEEDPFPKKKAEAERVEDEEEEERREEAASPPLPASEEGTEALTEPGAPGAAVGLEPEGDAVGQEEGAGTTQLRFRRKRRRGKKQPEAAPEEGEHQFGTLVREEAEGVWAAGQALLRHHVSAPRCWLGGRDAGCSPRSPPSVPSRTQNMYQPVRRFFRDILHTQHRAATDVYAFMFLADVVDFIIIIFGFWAFGKHTAAADITSSLSDDQVPEAFLVMLLIQFTTMVIDRALYLRKTVLGKLIFQVILVFSIHLWMFFILPAVTERLFSLNTVAQLWYFVKCIYFSLSAYQIRCGYPTRILGNFLTKKYNHLNLFLFQGFRLVPFLVELRAVMDWVWTDTTLSLSNWMCVEDIYANIFIIKCSRETEKKYPQPKGQKKKKIVKYGMGGLIILFLVAIIWFPLLFMSLVRSVVGVVNHPIDVTVTLKLGGYEPLFTMSAQQQSIQPFTPQDYEALTNHFERQPVAMQFITLYGYEDIVTARIEGSSGSLWSISPPSREQMRRELQNGSSDITLRLTWTFQRDLGKGGTVEHTFDKHTTDLQPGAPQRLELAQLLQGTRDTPVQVPKLFPKYIRAPNGPEAHPVKQLLPDGEDSYLDVEVQLKRERAGAGRGGDSFLEWWVVRLKKEDPPHDGNILPMVIFNDKVSPPSLGFLAGYGIMGLYVSIVLVIGKFVRGFFSEISHSIMFEELPCVDRILKLCQDIFLVRETGELELEEELYAKLIFLYRSPETMIKWTREKE</sequence>
<keyword evidence="7" id="KW-0406">Ion transport</keyword>
<feature type="transmembrane region" description="Helical" evidence="11">
    <location>
        <begin position="553"/>
        <end position="573"/>
    </location>
</feature>
<feature type="transmembrane region" description="Helical" evidence="11">
    <location>
        <begin position="865"/>
        <end position="887"/>
    </location>
</feature>
<dbReference type="InterPro" id="IPR056769">
    <property type="entry name" value="Piezo_TM1-24"/>
</dbReference>
<dbReference type="InterPro" id="IPR031334">
    <property type="entry name" value="Piezo_cap_dom"/>
</dbReference>
<keyword evidence="6 11" id="KW-1133">Transmembrane helix</keyword>
<dbReference type="InterPro" id="IPR027272">
    <property type="entry name" value="Piezo"/>
</dbReference>
<evidence type="ECO:0000256" key="4">
    <source>
        <dbReference type="ARBA" id="ARBA00022475"/>
    </source>
</evidence>
<comment type="subcellular location">
    <subcellularLocation>
        <location evidence="1">Cell membrane</location>
        <topology evidence="1">Multi-pass membrane protein</topology>
    </subcellularLocation>
</comment>
<evidence type="ECO:0000313" key="17">
    <source>
        <dbReference type="Ensembl" id="ENSOSUP00000023596.1"/>
    </source>
</evidence>